<sequence length="409" mass="44485">MRPGESSAEAWMPAQEASWLMLSALPRVKKAGVLVRDIHVELVSPPAVSKLTVTSKVLGGGSSTADPDAEHPLVVAAVDPRGGALLLCSTTKFAADADPADAAAFRLKYSLVDTVGESFSCFLGPSDPKSVGLVRREGAARGQLLVVGLHFAPDSDEATLCYRAPKSGDKHWTQEKMLGFLRPLTESGRFWAADGVVTVGGSVCWFDLAEGLIVCDDIFSGDKALRFIQLPPGCGITNEASREELRKSRLVQVSDGKIRLVIVDRVGAEPSLVLWTLVDGQHNWMPEPEFTVSLTHILAPGPVLVPEIGLIHPHLPWSIFIRQGGCFRVVDARSATVCGDHDVSVEDPLLVWKLPPVFKRRLEESLSTGFVSFVARVMSGMCYLLDRLEEDDDEEGEHRRLALRSFSLR</sequence>
<dbReference type="Proteomes" id="UP001497457">
    <property type="component" value="Chromosome 27b"/>
</dbReference>
<keyword evidence="3" id="KW-1185">Reference proteome</keyword>
<reference evidence="3" key="1">
    <citation type="submission" date="2024-06" db="EMBL/GenBank/DDBJ databases">
        <authorList>
            <person name="Ryan C."/>
        </authorList>
    </citation>
    <scope>NUCLEOTIDE SEQUENCE [LARGE SCALE GENOMIC DNA]</scope>
</reference>
<accession>A0ABC9BTJ9</accession>
<protein>
    <recommendedName>
        <fullName evidence="1">DUF1618 domain-containing protein</fullName>
    </recommendedName>
</protein>
<dbReference type="Pfam" id="PF07762">
    <property type="entry name" value="DUF1618"/>
    <property type="match status" value="1"/>
</dbReference>
<dbReference type="PANTHER" id="PTHR33086">
    <property type="entry name" value="OS05G0468200 PROTEIN-RELATED"/>
    <property type="match status" value="1"/>
</dbReference>
<evidence type="ECO:0000313" key="2">
    <source>
        <dbReference type="EMBL" id="CAL5006513.1"/>
    </source>
</evidence>
<gene>
    <name evidence="2" type="ORF">URODEC1_LOCUS68066</name>
</gene>
<name>A0ABC9BTJ9_9POAL</name>
<dbReference type="PANTHER" id="PTHR33086:SF44">
    <property type="entry name" value="OS03G0683600 PROTEIN"/>
    <property type="match status" value="1"/>
</dbReference>
<proteinExistence type="predicted"/>
<feature type="domain" description="DUF1618" evidence="1">
    <location>
        <begin position="205"/>
        <end position="298"/>
    </location>
</feature>
<organism evidence="2 3">
    <name type="scientific">Urochloa decumbens</name>
    <dbReference type="NCBI Taxonomy" id="240449"/>
    <lineage>
        <taxon>Eukaryota</taxon>
        <taxon>Viridiplantae</taxon>
        <taxon>Streptophyta</taxon>
        <taxon>Embryophyta</taxon>
        <taxon>Tracheophyta</taxon>
        <taxon>Spermatophyta</taxon>
        <taxon>Magnoliopsida</taxon>
        <taxon>Liliopsida</taxon>
        <taxon>Poales</taxon>
        <taxon>Poaceae</taxon>
        <taxon>PACMAD clade</taxon>
        <taxon>Panicoideae</taxon>
        <taxon>Panicodae</taxon>
        <taxon>Paniceae</taxon>
        <taxon>Melinidinae</taxon>
        <taxon>Urochloa</taxon>
    </lineage>
</organism>
<dbReference type="EMBL" id="OZ075137">
    <property type="protein sequence ID" value="CAL5006513.1"/>
    <property type="molecule type" value="Genomic_DNA"/>
</dbReference>
<dbReference type="InterPro" id="IPR011676">
    <property type="entry name" value="DUF1618"/>
</dbReference>
<reference evidence="2 3" key="2">
    <citation type="submission" date="2024-10" db="EMBL/GenBank/DDBJ databases">
        <authorList>
            <person name="Ryan C."/>
        </authorList>
    </citation>
    <scope>NUCLEOTIDE SEQUENCE [LARGE SCALE GENOMIC DNA]</scope>
</reference>
<evidence type="ECO:0000259" key="1">
    <source>
        <dbReference type="Pfam" id="PF07762"/>
    </source>
</evidence>
<evidence type="ECO:0000313" key="3">
    <source>
        <dbReference type="Proteomes" id="UP001497457"/>
    </source>
</evidence>
<dbReference type="AlphaFoldDB" id="A0ABC9BTJ9"/>